<dbReference type="GO" id="GO:0009380">
    <property type="term" value="C:excinuclease repair complex"/>
    <property type="evidence" value="ECO:0007669"/>
    <property type="project" value="InterPro"/>
</dbReference>
<dbReference type="GO" id="GO:0003677">
    <property type="term" value="F:DNA binding"/>
    <property type="evidence" value="ECO:0007669"/>
    <property type="project" value="InterPro"/>
</dbReference>
<dbReference type="InterPro" id="IPR004807">
    <property type="entry name" value="UvrB"/>
</dbReference>
<dbReference type="PANTHER" id="PTHR24029:SF1">
    <property type="entry name" value="TRANSCRIPTION-REPAIR-COUPLING FACTOR"/>
    <property type="match status" value="1"/>
</dbReference>
<dbReference type="GO" id="GO:0005524">
    <property type="term" value="F:ATP binding"/>
    <property type="evidence" value="ECO:0007669"/>
    <property type="project" value="UniProtKB-KW"/>
</dbReference>
<feature type="non-terminal residue" evidence="4">
    <location>
        <position position="246"/>
    </location>
</feature>
<organism evidence="4 5">
    <name type="scientific">Candidatus Acidiferrum panamense</name>
    <dbReference type="NCBI Taxonomy" id="2741543"/>
    <lineage>
        <taxon>Bacteria</taxon>
        <taxon>Pseudomonadati</taxon>
        <taxon>Acidobacteriota</taxon>
        <taxon>Terriglobia</taxon>
        <taxon>Candidatus Acidiferrales</taxon>
        <taxon>Candidatus Acidiferrum</taxon>
    </lineage>
</organism>
<keyword evidence="1" id="KW-0547">Nucleotide-binding</keyword>
<dbReference type="Proteomes" id="UP000567293">
    <property type="component" value="Unassembled WGS sequence"/>
</dbReference>
<gene>
    <name evidence="4" type="ORF">HRJ53_21010</name>
</gene>
<protein>
    <submittedName>
        <fullName evidence="4">Transcription-repair coupling factor</fullName>
    </submittedName>
</protein>
<dbReference type="EMBL" id="JACDQQ010002022">
    <property type="protein sequence ID" value="MBA0087473.1"/>
    <property type="molecule type" value="Genomic_DNA"/>
</dbReference>
<dbReference type="InterPro" id="IPR027417">
    <property type="entry name" value="P-loop_NTPase"/>
</dbReference>
<sequence>MIHPAVRDLFVDLGRHAGFQEAVRRINRGGSVSVSGLTTTAKALYAVLLWQASGRPLLIVVDGNKQAEALSEAVQAFFSLVASEERNEPLLLPALDVLPLQNLSPHAEILEQRAIGLWRLASQRVPITVVPVAAALLRIAPAEHYRQLALKLRVGDDLPLDEVVEHLESIGYERREPVEMVGEFSVRGGILDVFSPEASKPVRIDLFGDQVESIRRFDVESQRSVLKIEDCALLPLAEYQRSRALL</sequence>
<dbReference type="Pfam" id="PF17757">
    <property type="entry name" value="UvrB_inter"/>
    <property type="match status" value="1"/>
</dbReference>
<keyword evidence="2" id="KW-0067">ATP-binding</keyword>
<dbReference type="GO" id="GO:0016887">
    <property type="term" value="F:ATP hydrolysis activity"/>
    <property type="evidence" value="ECO:0007669"/>
    <property type="project" value="InterPro"/>
</dbReference>
<comment type="caution">
    <text evidence="4">The sequence shown here is derived from an EMBL/GenBank/DDBJ whole genome shotgun (WGS) entry which is preliminary data.</text>
</comment>
<feature type="domain" description="UvrB interaction" evidence="3">
    <location>
        <begin position="150"/>
        <end position="239"/>
    </location>
</feature>
<dbReference type="AlphaFoldDB" id="A0A7V8NU41"/>
<evidence type="ECO:0000313" key="4">
    <source>
        <dbReference type="EMBL" id="MBA0087473.1"/>
    </source>
</evidence>
<dbReference type="InterPro" id="IPR041471">
    <property type="entry name" value="UvrB_inter"/>
</dbReference>
<dbReference type="SUPFAM" id="SSF52540">
    <property type="entry name" value="P-loop containing nucleoside triphosphate hydrolases"/>
    <property type="match status" value="1"/>
</dbReference>
<dbReference type="Gene3D" id="3.30.2060.10">
    <property type="entry name" value="Penicillin-binding protein 1b domain"/>
    <property type="match status" value="1"/>
</dbReference>
<dbReference type="PANTHER" id="PTHR24029">
    <property type="entry name" value="UVRABC SYSTEM PROTEIN B"/>
    <property type="match status" value="1"/>
</dbReference>
<name>A0A7V8NU41_9BACT</name>
<evidence type="ECO:0000313" key="5">
    <source>
        <dbReference type="Proteomes" id="UP000567293"/>
    </source>
</evidence>
<evidence type="ECO:0000256" key="2">
    <source>
        <dbReference type="ARBA" id="ARBA00022840"/>
    </source>
</evidence>
<dbReference type="GO" id="GO:0006289">
    <property type="term" value="P:nucleotide-excision repair"/>
    <property type="evidence" value="ECO:0007669"/>
    <property type="project" value="InterPro"/>
</dbReference>
<evidence type="ECO:0000256" key="1">
    <source>
        <dbReference type="ARBA" id="ARBA00022741"/>
    </source>
</evidence>
<reference evidence="4" key="1">
    <citation type="submission" date="2020-06" db="EMBL/GenBank/DDBJ databases">
        <title>Legume-microbial interactions unlock mineral nutrients during tropical forest succession.</title>
        <authorList>
            <person name="Epihov D.Z."/>
        </authorList>
    </citation>
    <scope>NUCLEOTIDE SEQUENCE [LARGE SCALE GENOMIC DNA]</scope>
    <source>
        <strain evidence="4">Pan2503</strain>
    </source>
</reference>
<accession>A0A7V8NU41</accession>
<proteinExistence type="predicted"/>
<evidence type="ECO:0000259" key="3">
    <source>
        <dbReference type="Pfam" id="PF17757"/>
    </source>
</evidence>
<keyword evidence="5" id="KW-1185">Reference proteome</keyword>